<dbReference type="EMBL" id="BNAW01000054">
    <property type="protein sequence ID" value="GHG42735.1"/>
    <property type="molecule type" value="Genomic_DNA"/>
</dbReference>
<organism evidence="1 2">
    <name type="scientific">Amycolatopsis bullii</name>
    <dbReference type="NCBI Taxonomy" id="941987"/>
    <lineage>
        <taxon>Bacteria</taxon>
        <taxon>Bacillati</taxon>
        <taxon>Actinomycetota</taxon>
        <taxon>Actinomycetes</taxon>
        <taxon>Pseudonocardiales</taxon>
        <taxon>Pseudonocardiaceae</taxon>
        <taxon>Amycolatopsis</taxon>
    </lineage>
</organism>
<sequence length="159" mass="17865">MKTLSFHEYEQSKNQPLTLAEINVLRNRFRCTVTRTDSGDGLFNVQAADRVGTVLVDGPSIVVAPTLPVSRVLFLIAHAVDPAWTDDAVLDEKQTLTEAVAALFTHLCDRATRTGVLRGYRDRHDRLHTVRGRIDFTQQLRRSPGRDLPLAVSYQSHDE</sequence>
<protein>
    <submittedName>
        <fullName evidence="1">Uncharacterized protein</fullName>
    </submittedName>
</protein>
<keyword evidence="2" id="KW-1185">Reference proteome</keyword>
<dbReference type="RefSeq" id="WP_191316137.1">
    <property type="nucleotide sequence ID" value="NZ_BNAW01000054.1"/>
</dbReference>
<comment type="caution">
    <text evidence="1">The sequence shown here is derived from an EMBL/GenBank/DDBJ whole genome shotgun (WGS) entry which is preliminary data.</text>
</comment>
<reference evidence="2" key="1">
    <citation type="journal article" date="2019" name="Int. J. Syst. Evol. Microbiol.">
        <title>The Global Catalogue of Microorganisms (GCM) 10K type strain sequencing project: providing services to taxonomists for standard genome sequencing and annotation.</title>
        <authorList>
            <consortium name="The Broad Institute Genomics Platform"/>
            <consortium name="The Broad Institute Genome Sequencing Center for Infectious Disease"/>
            <person name="Wu L."/>
            <person name="Ma J."/>
        </authorList>
    </citation>
    <scope>NUCLEOTIDE SEQUENCE [LARGE SCALE GENOMIC DNA]</scope>
    <source>
        <strain evidence="2">CGMCC 4.7680</strain>
    </source>
</reference>
<evidence type="ECO:0000313" key="1">
    <source>
        <dbReference type="EMBL" id="GHG42735.1"/>
    </source>
</evidence>
<dbReference type="Pfam" id="PF10117">
    <property type="entry name" value="McrBC"/>
    <property type="match status" value="1"/>
</dbReference>
<dbReference type="InterPro" id="IPR019292">
    <property type="entry name" value="McrC"/>
</dbReference>
<evidence type="ECO:0000313" key="2">
    <source>
        <dbReference type="Proteomes" id="UP000649955"/>
    </source>
</evidence>
<dbReference type="Proteomes" id="UP000649955">
    <property type="component" value="Unassembled WGS sequence"/>
</dbReference>
<gene>
    <name evidence="1" type="ORF">GCM10017567_75800</name>
</gene>
<name>A0ABQ3KS07_9PSEU</name>
<accession>A0ABQ3KS07</accession>
<proteinExistence type="predicted"/>